<protein>
    <submittedName>
        <fullName evidence="1">Uncharacterized protein</fullName>
    </submittedName>
</protein>
<proteinExistence type="predicted"/>
<keyword evidence="2" id="KW-1185">Reference proteome</keyword>
<accession>A0A840J3W6</accession>
<evidence type="ECO:0000313" key="1">
    <source>
        <dbReference type="EMBL" id="MBB4688419.1"/>
    </source>
</evidence>
<name>A0A840J3W6_9PSEU</name>
<dbReference type="RefSeq" id="WP_184783113.1">
    <property type="nucleotide sequence ID" value="NZ_JACHMG010000001.1"/>
</dbReference>
<dbReference type="AlphaFoldDB" id="A0A840J3W6"/>
<evidence type="ECO:0000313" key="2">
    <source>
        <dbReference type="Proteomes" id="UP000581769"/>
    </source>
</evidence>
<dbReference type="Proteomes" id="UP000581769">
    <property type="component" value="Unassembled WGS sequence"/>
</dbReference>
<reference evidence="1 2" key="1">
    <citation type="submission" date="2020-08" db="EMBL/GenBank/DDBJ databases">
        <title>Sequencing the genomes of 1000 actinobacteria strains.</title>
        <authorList>
            <person name="Klenk H.-P."/>
        </authorList>
    </citation>
    <scope>NUCLEOTIDE SEQUENCE [LARGE SCALE GENOMIC DNA]</scope>
    <source>
        <strain evidence="1 2">DSM 45859</strain>
    </source>
</reference>
<comment type="caution">
    <text evidence="1">The sequence shown here is derived from an EMBL/GenBank/DDBJ whole genome shotgun (WGS) entry which is preliminary data.</text>
</comment>
<organism evidence="1 2">
    <name type="scientific">Amycolatopsis jiangsuensis</name>
    <dbReference type="NCBI Taxonomy" id="1181879"/>
    <lineage>
        <taxon>Bacteria</taxon>
        <taxon>Bacillati</taxon>
        <taxon>Actinomycetota</taxon>
        <taxon>Actinomycetes</taxon>
        <taxon>Pseudonocardiales</taxon>
        <taxon>Pseudonocardiaceae</taxon>
        <taxon>Amycolatopsis</taxon>
    </lineage>
</organism>
<gene>
    <name evidence="1" type="ORF">BJY18_005904</name>
</gene>
<dbReference type="EMBL" id="JACHMG010000001">
    <property type="protein sequence ID" value="MBB4688419.1"/>
    <property type="molecule type" value="Genomic_DNA"/>
</dbReference>
<sequence>MAVRTRAENEVSVWLTGEFAGKLPAPVVEEVVRATGLALDGRIVPDEAGELLYRMARARLQRLLAG</sequence>